<dbReference type="RefSeq" id="WP_320331739.1">
    <property type="nucleotide sequence ID" value="NZ_JAVRDO010000008.1"/>
</dbReference>
<sequence>MSTAQSLTTPAWSQGSQQLQGRSTQWQPLCSRRDLVAHSGVVAWFAGAQVALFYLPDMPEGEQLYAIHNRDPQSGANVIGRGMIGHLHGSLVVASPLYKQHFRLQDGQCLEQPELSLTVWPVRLNGDQVEILAPDSASASN</sequence>
<dbReference type="Gene3D" id="2.102.10.10">
    <property type="entry name" value="Rieske [2Fe-2S] iron-sulphur domain"/>
    <property type="match status" value="1"/>
</dbReference>
<gene>
    <name evidence="5" type="primary">nirD</name>
    <name evidence="5" type="ORF">RED13_002694</name>
</gene>
<proteinExistence type="predicted"/>
<dbReference type="PANTHER" id="PTHR40562">
    <property type="match status" value="1"/>
</dbReference>
<keyword evidence="1" id="KW-0560">Oxidoreductase</keyword>
<dbReference type="CDD" id="cd03529">
    <property type="entry name" value="Rieske_NirD"/>
    <property type="match status" value="1"/>
</dbReference>
<dbReference type="EMBL" id="JAVRDO010000008">
    <property type="protein sequence ID" value="MDX9688244.1"/>
    <property type="molecule type" value="Genomic_DNA"/>
</dbReference>
<dbReference type="InterPro" id="IPR017881">
    <property type="entry name" value="NirD"/>
</dbReference>
<dbReference type="Proteomes" id="UP001281217">
    <property type="component" value="Unassembled WGS sequence"/>
</dbReference>
<dbReference type="InterPro" id="IPR036922">
    <property type="entry name" value="Rieske_2Fe-2S_sf"/>
</dbReference>
<protein>
    <submittedName>
        <fullName evidence="5">Nitrite reductase small subunit NirD</fullName>
    </submittedName>
</protein>
<keyword evidence="2" id="KW-0534">Nitrate assimilation</keyword>
<keyword evidence="6" id="KW-1185">Reference proteome</keyword>
<evidence type="ECO:0000256" key="1">
    <source>
        <dbReference type="ARBA" id="ARBA00023002"/>
    </source>
</evidence>
<evidence type="ECO:0000259" key="4">
    <source>
        <dbReference type="Pfam" id="PF13806"/>
    </source>
</evidence>
<comment type="caution">
    <text evidence="5">The sequence shown here is derived from an EMBL/GenBank/DDBJ whole genome shotgun (WGS) entry which is preliminary data.</text>
</comment>
<feature type="region of interest" description="Disordered" evidence="3">
    <location>
        <begin position="1"/>
        <end position="20"/>
    </location>
</feature>
<dbReference type="InterPro" id="IPR012748">
    <property type="entry name" value="Rieske-like_NirD"/>
</dbReference>
<dbReference type="Pfam" id="PF13806">
    <property type="entry name" value="Rieske_2"/>
    <property type="match status" value="1"/>
</dbReference>
<dbReference type="PANTHER" id="PTHR40562:SF1">
    <property type="entry name" value="NITRITE REDUCTASE (NADH) SMALL SUBUNIT"/>
    <property type="match status" value="1"/>
</dbReference>
<evidence type="ECO:0000256" key="2">
    <source>
        <dbReference type="ARBA" id="ARBA00023063"/>
    </source>
</evidence>
<evidence type="ECO:0000256" key="3">
    <source>
        <dbReference type="SAM" id="MobiDB-lite"/>
    </source>
</evidence>
<reference evidence="6" key="1">
    <citation type="submission" date="2023-07" db="EMBL/GenBank/DDBJ databases">
        <authorList>
            <person name="de Witt J."/>
        </authorList>
    </citation>
    <scope>NUCLEOTIDE SEQUENCE [LARGE SCALE GENOMIC DNA]</scope>
    <source>
        <strain evidence="6">FZJ</strain>
    </source>
</reference>
<dbReference type="SUPFAM" id="SSF50022">
    <property type="entry name" value="ISP domain"/>
    <property type="match status" value="1"/>
</dbReference>
<accession>A0ABU5C1B7</accession>
<evidence type="ECO:0000313" key="5">
    <source>
        <dbReference type="EMBL" id="MDX9688244.1"/>
    </source>
</evidence>
<dbReference type="NCBIfam" id="TIGR02378">
    <property type="entry name" value="nirD_assim_sml"/>
    <property type="match status" value="1"/>
</dbReference>
<feature type="domain" description="Rieske-like [2Fe-2S]" evidence="4">
    <location>
        <begin position="25"/>
        <end position="131"/>
    </location>
</feature>
<evidence type="ECO:0000313" key="6">
    <source>
        <dbReference type="Proteomes" id="UP001281217"/>
    </source>
</evidence>
<name>A0ABU5C1B7_9GAMM</name>
<dbReference type="PROSITE" id="PS51300">
    <property type="entry name" value="NIRD"/>
    <property type="match status" value="1"/>
</dbReference>
<organism evidence="5 6">
    <name type="scientific">Halopseudomonas formosensis</name>
    <dbReference type="NCBI Taxonomy" id="1002526"/>
    <lineage>
        <taxon>Bacteria</taxon>
        <taxon>Pseudomonadati</taxon>
        <taxon>Pseudomonadota</taxon>
        <taxon>Gammaproteobacteria</taxon>
        <taxon>Pseudomonadales</taxon>
        <taxon>Pseudomonadaceae</taxon>
        <taxon>Halopseudomonas</taxon>
    </lineage>
</organism>